<dbReference type="SUPFAM" id="SSF52540">
    <property type="entry name" value="P-loop containing nucleoside triphosphate hydrolases"/>
    <property type="match status" value="1"/>
</dbReference>
<dbReference type="PROSITE" id="PS50045">
    <property type="entry name" value="SIGMA54_INTERACT_4"/>
    <property type="match status" value="1"/>
</dbReference>
<dbReference type="InterPro" id="IPR011006">
    <property type="entry name" value="CheY-like_superfamily"/>
</dbReference>
<dbReference type="GO" id="GO:0000160">
    <property type="term" value="P:phosphorelay signal transduction system"/>
    <property type="evidence" value="ECO:0007669"/>
    <property type="project" value="UniProtKB-KW"/>
</dbReference>
<dbReference type="GO" id="GO:0043565">
    <property type="term" value="F:sequence-specific DNA binding"/>
    <property type="evidence" value="ECO:0007669"/>
    <property type="project" value="InterPro"/>
</dbReference>
<evidence type="ECO:0000259" key="10">
    <source>
        <dbReference type="PROSITE" id="PS50110"/>
    </source>
</evidence>
<evidence type="ECO:0000313" key="11">
    <source>
        <dbReference type="EMBL" id="QQG66084.1"/>
    </source>
</evidence>
<evidence type="ECO:0000256" key="2">
    <source>
        <dbReference type="ARBA" id="ARBA00022741"/>
    </source>
</evidence>
<evidence type="ECO:0000259" key="9">
    <source>
        <dbReference type="PROSITE" id="PS50045"/>
    </source>
</evidence>
<dbReference type="PANTHER" id="PTHR32071">
    <property type="entry name" value="TRANSCRIPTIONAL REGULATORY PROTEIN"/>
    <property type="match status" value="1"/>
</dbReference>
<dbReference type="Pfam" id="PF00158">
    <property type="entry name" value="Sigma54_activat"/>
    <property type="match status" value="1"/>
</dbReference>
<dbReference type="InterPro" id="IPR003593">
    <property type="entry name" value="AAA+_ATPase"/>
</dbReference>
<reference evidence="11 12" key="1">
    <citation type="submission" date="2020-05" db="EMBL/GenBank/DDBJ databases">
        <title>Complete genome of Desulfobulbus oligotrophicus.</title>
        <authorList>
            <person name="Podar M."/>
        </authorList>
    </citation>
    <scope>NUCLEOTIDE SEQUENCE [LARGE SCALE GENOMIC DNA]</scope>
    <source>
        <strain evidence="11 12">Prop6</strain>
    </source>
</reference>
<evidence type="ECO:0000313" key="12">
    <source>
        <dbReference type="Proteomes" id="UP000596092"/>
    </source>
</evidence>
<feature type="domain" description="Sigma-54 factor interaction" evidence="9">
    <location>
        <begin position="144"/>
        <end position="372"/>
    </location>
</feature>
<dbReference type="InterPro" id="IPR009057">
    <property type="entry name" value="Homeodomain-like_sf"/>
</dbReference>
<evidence type="ECO:0000256" key="8">
    <source>
        <dbReference type="PROSITE-ProRule" id="PRU00169"/>
    </source>
</evidence>
<dbReference type="PROSITE" id="PS00675">
    <property type="entry name" value="SIGMA54_INTERACT_1"/>
    <property type="match status" value="1"/>
</dbReference>
<evidence type="ECO:0000256" key="3">
    <source>
        <dbReference type="ARBA" id="ARBA00022840"/>
    </source>
</evidence>
<dbReference type="FunFam" id="3.40.50.300:FF:000006">
    <property type="entry name" value="DNA-binding transcriptional regulator NtrC"/>
    <property type="match status" value="1"/>
</dbReference>
<dbReference type="Pfam" id="PF25601">
    <property type="entry name" value="AAA_lid_14"/>
    <property type="match status" value="1"/>
</dbReference>
<evidence type="ECO:0000256" key="4">
    <source>
        <dbReference type="ARBA" id="ARBA00023012"/>
    </source>
</evidence>
<dbReference type="EMBL" id="CP054140">
    <property type="protein sequence ID" value="QQG66084.1"/>
    <property type="molecule type" value="Genomic_DNA"/>
</dbReference>
<organism evidence="11 12">
    <name type="scientific">Desulfobulbus oligotrophicus</name>
    <dbReference type="NCBI Taxonomy" id="1909699"/>
    <lineage>
        <taxon>Bacteria</taxon>
        <taxon>Pseudomonadati</taxon>
        <taxon>Thermodesulfobacteriota</taxon>
        <taxon>Desulfobulbia</taxon>
        <taxon>Desulfobulbales</taxon>
        <taxon>Desulfobulbaceae</taxon>
        <taxon>Desulfobulbus</taxon>
    </lineage>
</organism>
<dbReference type="Gene3D" id="3.40.50.2300">
    <property type="match status" value="1"/>
</dbReference>
<evidence type="ECO:0000256" key="1">
    <source>
        <dbReference type="ARBA" id="ARBA00022553"/>
    </source>
</evidence>
<evidence type="ECO:0000256" key="5">
    <source>
        <dbReference type="ARBA" id="ARBA00023015"/>
    </source>
</evidence>
<feature type="domain" description="Response regulatory" evidence="10">
    <location>
        <begin position="5"/>
        <end position="119"/>
    </location>
</feature>
<dbReference type="InterPro" id="IPR002078">
    <property type="entry name" value="Sigma_54_int"/>
</dbReference>
<accession>A0A7T5VE46</accession>
<keyword evidence="12" id="KW-1185">Reference proteome</keyword>
<dbReference type="Pfam" id="PF00072">
    <property type="entry name" value="Response_reg"/>
    <property type="match status" value="1"/>
</dbReference>
<dbReference type="InterPro" id="IPR001789">
    <property type="entry name" value="Sig_transdc_resp-reg_receiver"/>
</dbReference>
<dbReference type="GO" id="GO:0006355">
    <property type="term" value="P:regulation of DNA-templated transcription"/>
    <property type="evidence" value="ECO:0007669"/>
    <property type="project" value="InterPro"/>
</dbReference>
<dbReference type="InterPro" id="IPR058031">
    <property type="entry name" value="AAA_lid_NorR"/>
</dbReference>
<keyword evidence="5" id="KW-0805">Transcription regulation</keyword>
<dbReference type="SUPFAM" id="SSF52172">
    <property type="entry name" value="CheY-like"/>
    <property type="match status" value="1"/>
</dbReference>
<dbReference type="PROSITE" id="PS00676">
    <property type="entry name" value="SIGMA54_INTERACT_2"/>
    <property type="match status" value="1"/>
</dbReference>
<dbReference type="CDD" id="cd00009">
    <property type="entry name" value="AAA"/>
    <property type="match status" value="1"/>
</dbReference>
<keyword evidence="2" id="KW-0547">Nucleotide-binding</keyword>
<dbReference type="Gene3D" id="1.10.10.60">
    <property type="entry name" value="Homeodomain-like"/>
    <property type="match status" value="1"/>
</dbReference>
<dbReference type="Gene3D" id="1.10.8.60">
    <property type="match status" value="1"/>
</dbReference>
<proteinExistence type="predicted"/>
<dbReference type="GO" id="GO:0005524">
    <property type="term" value="F:ATP binding"/>
    <property type="evidence" value="ECO:0007669"/>
    <property type="project" value="UniProtKB-KW"/>
</dbReference>
<feature type="modified residue" description="4-aspartylphosphate" evidence="8">
    <location>
        <position position="54"/>
    </location>
</feature>
<sequence>MTKRKVLVVDDESISRENLTHILTKDGYLIREAEDGQTAISILKEEEIDLVLTDLRMPGTDGMAVLEEAKKLWPAIEVVVITGHASVDTAVEAMRKGAYHYVEKPFKINELRAIVEKALEKSLLRREIRFLRNQVAAHKGVERIVGGSQKMQALRETIAQVSQLDCNVLIQGETGTGKELVAQTLHELSPRSKKRFVAFNCGVFTEELIASELFGYERGAFTGANKSKKGLLETAEGGTVFFDEVGELSLSLQVKLLRVLQERTLLRVGGSTEIAVDFRVLAATNKDLKREVEAGTFRADLYYRLDVLAINVPSLAERREDIPALTDYFLAKHVPLGRTAPRLSRSAQQHLMAYDYPGNIRELENIAQRLLLFNGEELIEAHHVDTVFGDSTGMAVREHRAEWLTLEEHEKRYILEVLDEVEGNRSAAAKMLGIDRVSLWRKIKRYGLEDPDA</sequence>
<dbReference type="InterPro" id="IPR025943">
    <property type="entry name" value="Sigma_54_int_dom_ATP-bd_2"/>
</dbReference>
<dbReference type="SMART" id="SM00382">
    <property type="entry name" value="AAA"/>
    <property type="match status" value="1"/>
</dbReference>
<name>A0A7T5VE46_9BACT</name>
<dbReference type="AlphaFoldDB" id="A0A7T5VE46"/>
<dbReference type="PROSITE" id="PS50110">
    <property type="entry name" value="RESPONSE_REGULATORY"/>
    <property type="match status" value="1"/>
</dbReference>
<dbReference type="FunFam" id="3.40.50.2300:FF:000018">
    <property type="entry name" value="DNA-binding transcriptional regulator NtrC"/>
    <property type="match status" value="1"/>
</dbReference>
<dbReference type="PRINTS" id="PR01590">
    <property type="entry name" value="HTHFIS"/>
</dbReference>
<dbReference type="Gene3D" id="3.40.50.300">
    <property type="entry name" value="P-loop containing nucleotide triphosphate hydrolases"/>
    <property type="match status" value="1"/>
</dbReference>
<dbReference type="Pfam" id="PF02954">
    <property type="entry name" value="HTH_8"/>
    <property type="match status" value="1"/>
</dbReference>
<dbReference type="InterPro" id="IPR025662">
    <property type="entry name" value="Sigma_54_int_dom_ATP-bd_1"/>
</dbReference>
<keyword evidence="1 8" id="KW-0597">Phosphoprotein</keyword>
<keyword evidence="6" id="KW-0238">DNA-binding</keyword>
<dbReference type="SMART" id="SM00448">
    <property type="entry name" value="REC"/>
    <property type="match status" value="1"/>
</dbReference>
<dbReference type="InterPro" id="IPR025944">
    <property type="entry name" value="Sigma_54_int_dom_CS"/>
</dbReference>
<protein>
    <submittedName>
        <fullName evidence="11">Sigma-54-dependent Fis family transcriptional regulator</fullName>
    </submittedName>
</protein>
<gene>
    <name evidence="11" type="ORF">HP555_09485</name>
</gene>
<evidence type="ECO:0000256" key="7">
    <source>
        <dbReference type="ARBA" id="ARBA00023163"/>
    </source>
</evidence>
<dbReference type="InterPro" id="IPR002197">
    <property type="entry name" value="HTH_Fis"/>
</dbReference>
<dbReference type="SUPFAM" id="SSF46689">
    <property type="entry name" value="Homeodomain-like"/>
    <property type="match status" value="1"/>
</dbReference>
<evidence type="ECO:0000256" key="6">
    <source>
        <dbReference type="ARBA" id="ARBA00023125"/>
    </source>
</evidence>
<dbReference type="KEGG" id="dog:HP555_09485"/>
<keyword evidence="4" id="KW-0902">Two-component regulatory system</keyword>
<dbReference type="InterPro" id="IPR027417">
    <property type="entry name" value="P-loop_NTPase"/>
</dbReference>
<keyword evidence="7" id="KW-0804">Transcription</keyword>
<keyword evidence="3" id="KW-0067">ATP-binding</keyword>
<dbReference type="PROSITE" id="PS00688">
    <property type="entry name" value="SIGMA54_INTERACT_3"/>
    <property type="match status" value="1"/>
</dbReference>
<dbReference type="PANTHER" id="PTHR32071:SF119">
    <property type="entry name" value="SIGMA L-DEPENDENT TRANSCRIPTIONAL REGULATOR YPLP-RELATED"/>
    <property type="match status" value="1"/>
</dbReference>
<dbReference type="RefSeq" id="WP_199261881.1">
    <property type="nucleotide sequence ID" value="NZ_CP054140.1"/>
</dbReference>
<dbReference type="Proteomes" id="UP000596092">
    <property type="component" value="Chromosome"/>
</dbReference>